<evidence type="ECO:0000313" key="5">
    <source>
        <dbReference type="Proteomes" id="UP000468327"/>
    </source>
</evidence>
<organism evidence="4 5">
    <name type="scientific">Gordonibacter urolithinfaciens</name>
    <dbReference type="NCBI Taxonomy" id="1335613"/>
    <lineage>
        <taxon>Bacteria</taxon>
        <taxon>Bacillati</taxon>
        <taxon>Actinomycetota</taxon>
        <taxon>Coriobacteriia</taxon>
        <taxon>Eggerthellales</taxon>
        <taxon>Eggerthellaceae</taxon>
        <taxon>Gordonibacter</taxon>
    </lineage>
</organism>
<dbReference type="EMBL" id="WPOC01000002">
    <property type="protein sequence ID" value="MVN14079.1"/>
    <property type="molecule type" value="Genomic_DNA"/>
</dbReference>
<dbReference type="AlphaFoldDB" id="A0A6N8IDU9"/>
<dbReference type="PROSITE" id="PS51668">
    <property type="entry name" value="TSAA_2"/>
    <property type="match status" value="1"/>
</dbReference>
<feature type="domain" description="TsaA-like" evidence="3">
    <location>
        <begin position="6"/>
        <end position="131"/>
    </location>
</feature>
<evidence type="ECO:0000256" key="2">
    <source>
        <dbReference type="ARBA" id="ARBA00033753"/>
    </source>
</evidence>
<comment type="similarity">
    <text evidence="2">Belongs to the tRNA methyltransferase O family.</text>
</comment>
<dbReference type="InterPro" id="IPR036413">
    <property type="entry name" value="YaeB-like_sf"/>
</dbReference>
<dbReference type="Pfam" id="PF01980">
    <property type="entry name" value="TrmO_N"/>
    <property type="match status" value="1"/>
</dbReference>
<dbReference type="InterPro" id="IPR040372">
    <property type="entry name" value="YaeB-like"/>
</dbReference>
<keyword evidence="1" id="KW-0949">S-adenosyl-L-methionine</keyword>
<evidence type="ECO:0000256" key="1">
    <source>
        <dbReference type="ARBA" id="ARBA00022691"/>
    </source>
</evidence>
<proteinExistence type="inferred from homology"/>
<dbReference type="InterPro" id="IPR023370">
    <property type="entry name" value="TrmO-like_N"/>
</dbReference>
<reference evidence="4 5" key="1">
    <citation type="submission" date="2019-11" db="EMBL/GenBank/DDBJ databases">
        <title>Whole genome shotgun sequencing (WGS) data from Adlercreutzia equolifaciens ResAG-91, Eggerthella lenta MRI-F36, MRI-F37, MRI-F40, ResAG-49, ResAG-88, ResAG-121, ResAG-145, and Gordonibacter sp. ResAG-5, ResAG-26, ResAG-43, ResAG-50, ResAG-59.</title>
        <authorList>
            <person name="Stoll D.A."/>
            <person name="Danylec N."/>
            <person name="Franz C.M.A.P."/>
            <person name="Huch M."/>
        </authorList>
    </citation>
    <scope>NUCLEOTIDE SEQUENCE [LARGE SCALE GENOMIC DNA]</scope>
    <source>
        <strain evidence="4 5">ResAG-59</strain>
    </source>
</reference>
<sequence length="170" mass="18121">MQTFSVHPVGVVSGGGEGPAQLRIDPAYRDGLRGLEGFGHAVAIWWAHEVDDPELRALTDAGRPYTRLDHDLGIFATRSPLRPNPLALTAIELAAVDADAGIVETPYLDAADGTPVLDLKPYTPSIDRIERPIVPAWCAHWPASAEASADFDWAPSSASNATRSAEVISS</sequence>
<evidence type="ECO:0000313" key="4">
    <source>
        <dbReference type="EMBL" id="MVN14079.1"/>
    </source>
</evidence>
<dbReference type="GO" id="GO:0032259">
    <property type="term" value="P:methylation"/>
    <property type="evidence" value="ECO:0007669"/>
    <property type="project" value="UniProtKB-KW"/>
</dbReference>
<evidence type="ECO:0000259" key="3">
    <source>
        <dbReference type="PROSITE" id="PS51668"/>
    </source>
</evidence>
<dbReference type="InterPro" id="IPR036414">
    <property type="entry name" value="YaeB_N_sf"/>
</dbReference>
<keyword evidence="4" id="KW-0489">Methyltransferase</keyword>
<dbReference type="Gene3D" id="2.40.30.70">
    <property type="entry name" value="YaeB-like"/>
    <property type="match status" value="1"/>
</dbReference>
<dbReference type="PANTHER" id="PTHR12818">
    <property type="entry name" value="TRNA (ADENINE(37)-N6)-METHYLTRANSFERASE"/>
    <property type="match status" value="1"/>
</dbReference>
<name>A0A6N8IDU9_9ACTN</name>
<dbReference type="CDD" id="cd09281">
    <property type="entry name" value="UPF0066"/>
    <property type="match status" value="1"/>
</dbReference>
<keyword evidence="4" id="KW-0808">Transferase</keyword>
<gene>
    <name evidence="4" type="ORF">GO738_01700</name>
</gene>
<dbReference type="RefSeq" id="WP_157006371.1">
    <property type="nucleotide sequence ID" value="NZ_DBEZYS010000181.1"/>
</dbReference>
<dbReference type="GO" id="GO:0008168">
    <property type="term" value="F:methyltransferase activity"/>
    <property type="evidence" value="ECO:0007669"/>
    <property type="project" value="UniProtKB-KW"/>
</dbReference>
<comment type="caution">
    <text evidence="4">The sequence shown here is derived from an EMBL/GenBank/DDBJ whole genome shotgun (WGS) entry which is preliminary data.</text>
</comment>
<dbReference type="Proteomes" id="UP000468327">
    <property type="component" value="Unassembled WGS sequence"/>
</dbReference>
<dbReference type="PANTHER" id="PTHR12818:SF0">
    <property type="entry name" value="TRNA (ADENINE(37)-N6)-METHYLTRANSFERASE"/>
    <property type="match status" value="1"/>
</dbReference>
<keyword evidence="5" id="KW-1185">Reference proteome</keyword>
<dbReference type="SUPFAM" id="SSF118196">
    <property type="entry name" value="YaeB-like"/>
    <property type="match status" value="1"/>
</dbReference>
<accession>A0A6N8IDU9</accession>
<protein>
    <submittedName>
        <fullName evidence="4">tRNA (N6-threonylcarbamoyladenosine(37)-N6)-methyltransferase TrmO</fullName>
    </submittedName>
</protein>